<dbReference type="PROSITE" id="PS51419">
    <property type="entry name" value="RAB"/>
    <property type="match status" value="1"/>
</dbReference>
<dbReference type="SMART" id="SM00174">
    <property type="entry name" value="RHO"/>
    <property type="match status" value="1"/>
</dbReference>
<dbReference type="InterPro" id="IPR003578">
    <property type="entry name" value="Small_GTPase_Rho"/>
</dbReference>
<dbReference type="Gene3D" id="3.40.50.300">
    <property type="entry name" value="P-loop containing nucleotide triphosphate hydrolases"/>
    <property type="match status" value="1"/>
</dbReference>
<accession>A0AAD4NBR9</accession>
<protein>
    <submittedName>
        <fullName evidence="4">Ras family domain-containing protein</fullName>
    </submittedName>
</protein>
<evidence type="ECO:0000256" key="2">
    <source>
        <dbReference type="ARBA" id="ARBA00022741"/>
    </source>
</evidence>
<dbReference type="AlphaFoldDB" id="A0AAD4NBR9"/>
<dbReference type="EMBL" id="JAKKPZ010000005">
    <property type="protein sequence ID" value="KAI1720680.1"/>
    <property type="molecule type" value="Genomic_DNA"/>
</dbReference>
<evidence type="ECO:0000256" key="3">
    <source>
        <dbReference type="ARBA" id="ARBA00023134"/>
    </source>
</evidence>
<dbReference type="InterPro" id="IPR027417">
    <property type="entry name" value="P-loop_NTPase"/>
</dbReference>
<dbReference type="PANTHER" id="PTHR24072">
    <property type="entry name" value="RHO FAMILY GTPASE"/>
    <property type="match status" value="1"/>
</dbReference>
<comment type="similarity">
    <text evidence="1">Belongs to the small GTPase superfamily. Rho family.</text>
</comment>
<dbReference type="GO" id="GO:0007264">
    <property type="term" value="P:small GTPase-mediated signal transduction"/>
    <property type="evidence" value="ECO:0007669"/>
    <property type="project" value="InterPro"/>
</dbReference>
<sequence>MHRLRNNGYSNRNDYCELVKCVLVGEACVGKTSLIVAYTTNGFSDRYIPTAFDNYSVTVNVDDNPLKLELCDTAGRSEFDSIRPLSYADANVFVLCFSVAKPETLRAITDRWLPELQAASPSTPVILVGTQSDLRLNRGRMRKGLPRSGENDLVEWRTVSRIANEFGVEYIECSSITHHNLKEVFDLAILYGLNRRRRPAPTNNGTKEKNNKPANKWILFPEKTIIQEKAKKPAQTTTLKDPLKEGFRRLMSMTRRFV</sequence>
<keyword evidence="2" id="KW-0547">Nucleotide-binding</keyword>
<dbReference type="Pfam" id="PF00071">
    <property type="entry name" value="Ras"/>
    <property type="match status" value="1"/>
</dbReference>
<dbReference type="PRINTS" id="PR00449">
    <property type="entry name" value="RASTRNSFRMNG"/>
</dbReference>
<dbReference type="PROSITE" id="PS51421">
    <property type="entry name" value="RAS"/>
    <property type="match status" value="1"/>
</dbReference>
<dbReference type="Proteomes" id="UP001201812">
    <property type="component" value="Unassembled WGS sequence"/>
</dbReference>
<dbReference type="InterPro" id="IPR005225">
    <property type="entry name" value="Small_GTP-bd"/>
</dbReference>
<dbReference type="NCBIfam" id="TIGR00231">
    <property type="entry name" value="small_GTP"/>
    <property type="match status" value="1"/>
</dbReference>
<dbReference type="InterPro" id="IPR001806">
    <property type="entry name" value="Small_GTPase"/>
</dbReference>
<dbReference type="SMART" id="SM00173">
    <property type="entry name" value="RAS"/>
    <property type="match status" value="1"/>
</dbReference>
<dbReference type="FunFam" id="3.40.50.300:FF:001179">
    <property type="entry name" value="Rho family GTPase"/>
    <property type="match status" value="1"/>
</dbReference>
<reference evidence="4" key="1">
    <citation type="submission" date="2022-01" db="EMBL/GenBank/DDBJ databases">
        <title>Genome Sequence Resource for Two Populations of Ditylenchus destructor, the Migratory Endoparasitic Phytonematode.</title>
        <authorList>
            <person name="Zhang H."/>
            <person name="Lin R."/>
            <person name="Xie B."/>
        </authorList>
    </citation>
    <scope>NUCLEOTIDE SEQUENCE</scope>
    <source>
        <strain evidence="4">BazhouSP</strain>
    </source>
</reference>
<dbReference type="PROSITE" id="PS51420">
    <property type="entry name" value="RHO"/>
    <property type="match status" value="1"/>
</dbReference>
<gene>
    <name evidence="4" type="ORF">DdX_04923</name>
</gene>
<name>A0AAD4NBR9_9BILA</name>
<dbReference type="SUPFAM" id="SSF52540">
    <property type="entry name" value="P-loop containing nucleoside triphosphate hydrolases"/>
    <property type="match status" value="1"/>
</dbReference>
<dbReference type="SMART" id="SM00175">
    <property type="entry name" value="RAB"/>
    <property type="match status" value="1"/>
</dbReference>
<evidence type="ECO:0000313" key="4">
    <source>
        <dbReference type="EMBL" id="KAI1720680.1"/>
    </source>
</evidence>
<dbReference type="GO" id="GO:0005525">
    <property type="term" value="F:GTP binding"/>
    <property type="evidence" value="ECO:0007669"/>
    <property type="project" value="UniProtKB-KW"/>
</dbReference>
<evidence type="ECO:0000313" key="5">
    <source>
        <dbReference type="Proteomes" id="UP001201812"/>
    </source>
</evidence>
<keyword evidence="3" id="KW-0342">GTP-binding</keyword>
<evidence type="ECO:0000256" key="1">
    <source>
        <dbReference type="ARBA" id="ARBA00010142"/>
    </source>
</evidence>
<organism evidence="4 5">
    <name type="scientific">Ditylenchus destructor</name>
    <dbReference type="NCBI Taxonomy" id="166010"/>
    <lineage>
        <taxon>Eukaryota</taxon>
        <taxon>Metazoa</taxon>
        <taxon>Ecdysozoa</taxon>
        <taxon>Nematoda</taxon>
        <taxon>Chromadorea</taxon>
        <taxon>Rhabditida</taxon>
        <taxon>Tylenchina</taxon>
        <taxon>Tylenchomorpha</taxon>
        <taxon>Sphaerularioidea</taxon>
        <taxon>Anguinidae</taxon>
        <taxon>Anguininae</taxon>
        <taxon>Ditylenchus</taxon>
    </lineage>
</organism>
<dbReference type="GO" id="GO:0003924">
    <property type="term" value="F:GTPase activity"/>
    <property type="evidence" value="ECO:0007669"/>
    <property type="project" value="InterPro"/>
</dbReference>
<proteinExistence type="inferred from homology"/>
<comment type="caution">
    <text evidence="4">The sequence shown here is derived from an EMBL/GenBank/DDBJ whole genome shotgun (WGS) entry which is preliminary data.</text>
</comment>
<keyword evidence="5" id="KW-1185">Reference proteome</keyword>